<proteinExistence type="predicted"/>
<dbReference type="Gramene" id="RZC65762">
    <property type="protein sequence ID" value="RZC65762"/>
    <property type="gene ID" value="C5167_009453"/>
</dbReference>
<dbReference type="AlphaFoldDB" id="A0A4Y7K0B9"/>
<keyword evidence="3" id="KW-1185">Reference proteome</keyword>
<keyword evidence="1" id="KW-0175">Coiled coil</keyword>
<organism evidence="2 3">
    <name type="scientific">Papaver somniferum</name>
    <name type="common">Opium poppy</name>
    <dbReference type="NCBI Taxonomy" id="3469"/>
    <lineage>
        <taxon>Eukaryota</taxon>
        <taxon>Viridiplantae</taxon>
        <taxon>Streptophyta</taxon>
        <taxon>Embryophyta</taxon>
        <taxon>Tracheophyta</taxon>
        <taxon>Spermatophyta</taxon>
        <taxon>Magnoliopsida</taxon>
        <taxon>Ranunculales</taxon>
        <taxon>Papaveraceae</taxon>
        <taxon>Papaveroideae</taxon>
        <taxon>Papaver</taxon>
    </lineage>
</organism>
<dbReference type="Proteomes" id="UP000316621">
    <property type="component" value="Chromosome 6"/>
</dbReference>
<feature type="coiled-coil region" evidence="1">
    <location>
        <begin position="81"/>
        <end position="130"/>
    </location>
</feature>
<sequence>MKGTSQYHSRLSRAKLYVAPFYSLKLLSPPTVQAVFQRVFKEITGRLIVITMNKLLDFGRKAVFFVRVMSGYEERSIKAFRLKLQKQIQEANEKKACLKKIPEQVILSEVRRMVEEMQALNKKLEETETAIEDFLKPIDNQAELIMNMQLEGEDSRMKRMMKAMQEQALMENDAAIATAKEKLTAHTSVANAADVAAAKEKLTEKSSSMDVADAADIDSNKEPLISVNQV</sequence>
<gene>
    <name evidence="2" type="ORF">C5167_009453</name>
</gene>
<reference evidence="2 3" key="1">
    <citation type="journal article" date="2018" name="Science">
        <title>The opium poppy genome and morphinan production.</title>
        <authorList>
            <person name="Guo L."/>
            <person name="Winzer T."/>
            <person name="Yang X."/>
            <person name="Li Y."/>
            <person name="Ning Z."/>
            <person name="He Z."/>
            <person name="Teodor R."/>
            <person name="Lu Y."/>
            <person name="Bowser T.A."/>
            <person name="Graham I.A."/>
            <person name="Ye K."/>
        </authorList>
    </citation>
    <scope>NUCLEOTIDE SEQUENCE [LARGE SCALE GENOMIC DNA]</scope>
    <source>
        <strain evidence="3">cv. HN1</strain>
        <tissue evidence="2">Leaves</tissue>
    </source>
</reference>
<name>A0A4Y7K0B9_PAPSO</name>
<protein>
    <submittedName>
        <fullName evidence="2">Uncharacterized protein</fullName>
    </submittedName>
</protein>
<evidence type="ECO:0000313" key="3">
    <source>
        <dbReference type="Proteomes" id="UP000316621"/>
    </source>
</evidence>
<accession>A0A4Y7K0B9</accession>
<evidence type="ECO:0000256" key="1">
    <source>
        <dbReference type="SAM" id="Coils"/>
    </source>
</evidence>
<dbReference type="PANTHER" id="PTHR35749:SF1">
    <property type="entry name" value="OSJNBA0084A10.10 PROTEIN"/>
    <property type="match status" value="1"/>
</dbReference>
<evidence type="ECO:0000313" key="2">
    <source>
        <dbReference type="EMBL" id="RZC65762.1"/>
    </source>
</evidence>
<dbReference type="PANTHER" id="PTHR35749">
    <property type="entry name" value="OSJNBA0084A10.10 PROTEIN"/>
    <property type="match status" value="1"/>
</dbReference>
<dbReference type="EMBL" id="CM010720">
    <property type="protein sequence ID" value="RZC65762.1"/>
    <property type="molecule type" value="Genomic_DNA"/>
</dbReference>